<gene>
    <name evidence="1" type="ORF">VCS650_LOCUS38206</name>
</gene>
<dbReference type="GO" id="GO:0003700">
    <property type="term" value="F:DNA-binding transcription factor activity"/>
    <property type="evidence" value="ECO:0007669"/>
    <property type="project" value="InterPro"/>
</dbReference>
<dbReference type="InterPro" id="IPR008967">
    <property type="entry name" value="p53-like_TF_DNA-bd_sf"/>
</dbReference>
<dbReference type="OrthoDB" id="10058948at2759"/>
<comment type="caution">
    <text evidence="1">The sequence shown here is derived from an EMBL/GenBank/DDBJ whole genome shotgun (WGS) entry which is preliminary data.</text>
</comment>
<evidence type="ECO:0000313" key="1">
    <source>
        <dbReference type="EMBL" id="CAF1429470.1"/>
    </source>
</evidence>
<reference evidence="1" key="1">
    <citation type="submission" date="2021-02" db="EMBL/GenBank/DDBJ databases">
        <authorList>
            <person name="Nowell W R."/>
        </authorList>
    </citation>
    <scope>NUCLEOTIDE SEQUENCE</scope>
</reference>
<dbReference type="EMBL" id="CAJNON010001113">
    <property type="protein sequence ID" value="CAF1429470.1"/>
    <property type="molecule type" value="Genomic_DNA"/>
</dbReference>
<protein>
    <submittedName>
        <fullName evidence="1">Uncharacterized protein</fullName>
    </submittedName>
</protein>
<name>A0A815MXU3_9BILA</name>
<feature type="non-terminal residue" evidence="1">
    <location>
        <position position="1"/>
    </location>
</feature>
<dbReference type="Gene3D" id="2.60.40.340">
    <property type="entry name" value="Rel homology domain (RHD), DNA-binding domain"/>
    <property type="match status" value="1"/>
</dbReference>
<dbReference type="AlphaFoldDB" id="A0A815MXU3"/>
<proteinExistence type="predicted"/>
<accession>A0A815MXU3</accession>
<organism evidence="1 2">
    <name type="scientific">Adineta steineri</name>
    <dbReference type="NCBI Taxonomy" id="433720"/>
    <lineage>
        <taxon>Eukaryota</taxon>
        <taxon>Metazoa</taxon>
        <taxon>Spiralia</taxon>
        <taxon>Gnathifera</taxon>
        <taxon>Rotifera</taxon>
        <taxon>Eurotatoria</taxon>
        <taxon>Bdelloidea</taxon>
        <taxon>Adinetida</taxon>
        <taxon>Adinetidae</taxon>
        <taxon>Adineta</taxon>
    </lineage>
</organism>
<evidence type="ECO:0000313" key="2">
    <source>
        <dbReference type="Proteomes" id="UP000663891"/>
    </source>
</evidence>
<dbReference type="GO" id="GO:0003677">
    <property type="term" value="F:DNA binding"/>
    <property type="evidence" value="ECO:0007669"/>
    <property type="project" value="InterPro"/>
</dbReference>
<sequence>MTQSTQQLRIIAQPKALYRERYGSEQCETGNRFQRYIRAEDNQLKLEYPTIEILEEWRNGTLPQYIRVASVTVPNDMESTVCVHPYPLDTDDSSTPACLMDPNGQDRTVSIIAEQDEKVIAKFNFLYLA</sequence>
<dbReference type="SUPFAM" id="SSF49417">
    <property type="entry name" value="p53-like transcription factors"/>
    <property type="match status" value="1"/>
</dbReference>
<dbReference type="Proteomes" id="UP000663891">
    <property type="component" value="Unassembled WGS sequence"/>
</dbReference>
<dbReference type="InterPro" id="IPR037059">
    <property type="entry name" value="RHD_DNA_bind_dom_sf"/>
</dbReference>